<dbReference type="EMBL" id="CAXAMM010044195">
    <property type="protein sequence ID" value="CAK9113624.1"/>
    <property type="molecule type" value="Genomic_DNA"/>
</dbReference>
<keyword evidence="3" id="KW-1185">Reference proteome</keyword>
<evidence type="ECO:0000256" key="1">
    <source>
        <dbReference type="SAM" id="MobiDB-lite"/>
    </source>
</evidence>
<name>A0ABP0SMR4_9DINO</name>
<sequence>MEGTAPEFEDIVSEARLSARTNPTLVAPTDGNETVFPETATVNLECETDVGSATEGPTEPTAEEMSPSSKKLTRENADRRRIVEELVQTNLRLVRELHSLRQSIGTSAAAAGEATAGDRSSAQVDVTGTQQAGQGLAQPSGASGDRSLAQVCAAETQEAVSAGLSRQMAEASAKTQAQSHQRADTAVVSSARSEADSGASSGSQPRRRLVQAGTFPSVNENVAHYKRQHVDPRTRLLLDARNAKTKRRRERK</sequence>
<reference evidence="2 3" key="1">
    <citation type="submission" date="2024-02" db="EMBL/GenBank/DDBJ databases">
        <authorList>
            <person name="Chen Y."/>
            <person name="Shah S."/>
            <person name="Dougan E. K."/>
            <person name="Thang M."/>
            <person name="Chan C."/>
        </authorList>
    </citation>
    <scope>NUCLEOTIDE SEQUENCE [LARGE SCALE GENOMIC DNA]</scope>
</reference>
<evidence type="ECO:0000313" key="2">
    <source>
        <dbReference type="EMBL" id="CAK9113624.1"/>
    </source>
</evidence>
<feature type="compositionally biased region" description="Basic residues" evidence="1">
    <location>
        <begin position="243"/>
        <end position="252"/>
    </location>
</feature>
<dbReference type="Proteomes" id="UP001642464">
    <property type="component" value="Unassembled WGS sequence"/>
</dbReference>
<protein>
    <submittedName>
        <fullName evidence="2">Uncharacterized protein</fullName>
    </submittedName>
</protein>
<feature type="region of interest" description="Disordered" evidence="1">
    <location>
        <begin position="165"/>
        <end position="252"/>
    </location>
</feature>
<organism evidence="2 3">
    <name type="scientific">Durusdinium trenchii</name>
    <dbReference type="NCBI Taxonomy" id="1381693"/>
    <lineage>
        <taxon>Eukaryota</taxon>
        <taxon>Sar</taxon>
        <taxon>Alveolata</taxon>
        <taxon>Dinophyceae</taxon>
        <taxon>Suessiales</taxon>
        <taxon>Symbiodiniaceae</taxon>
        <taxon>Durusdinium</taxon>
    </lineage>
</organism>
<feature type="compositionally biased region" description="Low complexity" evidence="1">
    <location>
        <begin position="127"/>
        <end position="138"/>
    </location>
</feature>
<feature type="compositionally biased region" description="Low complexity" evidence="1">
    <location>
        <begin position="53"/>
        <end position="64"/>
    </location>
</feature>
<comment type="caution">
    <text evidence="2">The sequence shown here is derived from an EMBL/GenBank/DDBJ whole genome shotgun (WGS) entry which is preliminary data.</text>
</comment>
<feature type="compositionally biased region" description="Basic and acidic residues" evidence="1">
    <location>
        <begin position="228"/>
        <end position="242"/>
    </location>
</feature>
<proteinExistence type="predicted"/>
<feature type="compositionally biased region" description="Polar residues" evidence="1">
    <location>
        <begin position="187"/>
        <end position="204"/>
    </location>
</feature>
<feature type="region of interest" description="Disordered" evidence="1">
    <location>
        <begin position="110"/>
        <end position="149"/>
    </location>
</feature>
<accession>A0ABP0SMR4</accession>
<feature type="region of interest" description="Disordered" evidence="1">
    <location>
        <begin position="45"/>
        <end position="77"/>
    </location>
</feature>
<gene>
    <name evidence="2" type="ORF">SCF082_LOCUS52658</name>
</gene>
<evidence type="ECO:0000313" key="3">
    <source>
        <dbReference type="Proteomes" id="UP001642464"/>
    </source>
</evidence>